<sequence length="64" mass="7292">MCFHRRDLCCQIKEITAPQGLLSCSTLDVSDHLTCINSTPFRLRHDQAIRILFTAMDHDMGEEG</sequence>
<dbReference type="AlphaFoldDB" id="A0A0A9D3J2"/>
<reference evidence="1" key="2">
    <citation type="journal article" date="2015" name="Data Brief">
        <title>Shoot transcriptome of the giant reed, Arundo donax.</title>
        <authorList>
            <person name="Barrero R.A."/>
            <person name="Guerrero F.D."/>
            <person name="Moolhuijzen P."/>
            <person name="Goolsby J.A."/>
            <person name="Tidwell J."/>
            <person name="Bellgard S.E."/>
            <person name="Bellgard M.I."/>
        </authorList>
    </citation>
    <scope>NUCLEOTIDE SEQUENCE</scope>
    <source>
        <tissue evidence="1">Shoot tissue taken approximately 20 cm above the soil surface</tissue>
    </source>
</reference>
<protein>
    <submittedName>
        <fullName evidence="1">Uncharacterized protein</fullName>
    </submittedName>
</protein>
<proteinExistence type="predicted"/>
<evidence type="ECO:0000313" key="1">
    <source>
        <dbReference type="EMBL" id="JAD81263.1"/>
    </source>
</evidence>
<dbReference type="EMBL" id="GBRH01216632">
    <property type="protein sequence ID" value="JAD81263.1"/>
    <property type="molecule type" value="Transcribed_RNA"/>
</dbReference>
<accession>A0A0A9D3J2</accession>
<name>A0A0A9D3J2_ARUDO</name>
<reference evidence="1" key="1">
    <citation type="submission" date="2014-09" db="EMBL/GenBank/DDBJ databases">
        <authorList>
            <person name="Magalhaes I.L.F."/>
            <person name="Oliveira U."/>
            <person name="Santos F.R."/>
            <person name="Vidigal T.H.D.A."/>
            <person name="Brescovit A.D."/>
            <person name="Santos A.J."/>
        </authorList>
    </citation>
    <scope>NUCLEOTIDE SEQUENCE</scope>
    <source>
        <tissue evidence="1">Shoot tissue taken approximately 20 cm above the soil surface</tissue>
    </source>
</reference>
<organism evidence="1">
    <name type="scientific">Arundo donax</name>
    <name type="common">Giant reed</name>
    <name type="synonym">Donax arundinaceus</name>
    <dbReference type="NCBI Taxonomy" id="35708"/>
    <lineage>
        <taxon>Eukaryota</taxon>
        <taxon>Viridiplantae</taxon>
        <taxon>Streptophyta</taxon>
        <taxon>Embryophyta</taxon>
        <taxon>Tracheophyta</taxon>
        <taxon>Spermatophyta</taxon>
        <taxon>Magnoliopsida</taxon>
        <taxon>Liliopsida</taxon>
        <taxon>Poales</taxon>
        <taxon>Poaceae</taxon>
        <taxon>PACMAD clade</taxon>
        <taxon>Arundinoideae</taxon>
        <taxon>Arundineae</taxon>
        <taxon>Arundo</taxon>
    </lineage>
</organism>